<dbReference type="InterPro" id="IPR011989">
    <property type="entry name" value="ARM-like"/>
</dbReference>
<dbReference type="InterPro" id="IPR016024">
    <property type="entry name" value="ARM-type_fold"/>
</dbReference>
<comment type="caution">
    <text evidence="2">The sequence shown here is derived from an EMBL/GenBank/DDBJ whole genome shotgun (WGS) entry which is preliminary data.</text>
</comment>
<dbReference type="AlphaFoldDB" id="A0AAD3CG04"/>
<protein>
    <submittedName>
        <fullName evidence="2">Uncharacterized protein</fullName>
    </submittedName>
</protein>
<accession>A0AAD3CG04</accession>
<dbReference type="PANTHER" id="PTHR13366">
    <property type="entry name" value="MALARIA ANTIGEN-RELATED"/>
    <property type="match status" value="1"/>
</dbReference>
<evidence type="ECO:0000313" key="3">
    <source>
        <dbReference type="Proteomes" id="UP001054902"/>
    </source>
</evidence>
<dbReference type="Gene3D" id="1.25.10.10">
    <property type="entry name" value="Leucine-rich Repeat Variant"/>
    <property type="match status" value="1"/>
</dbReference>
<dbReference type="InterPro" id="IPR052107">
    <property type="entry name" value="HEAT6"/>
</dbReference>
<dbReference type="SUPFAM" id="SSF48371">
    <property type="entry name" value="ARM repeat"/>
    <property type="match status" value="1"/>
</dbReference>
<organism evidence="2 3">
    <name type="scientific">Chaetoceros tenuissimus</name>
    <dbReference type="NCBI Taxonomy" id="426638"/>
    <lineage>
        <taxon>Eukaryota</taxon>
        <taxon>Sar</taxon>
        <taxon>Stramenopiles</taxon>
        <taxon>Ochrophyta</taxon>
        <taxon>Bacillariophyta</taxon>
        <taxon>Coscinodiscophyceae</taxon>
        <taxon>Chaetocerotophycidae</taxon>
        <taxon>Chaetocerotales</taxon>
        <taxon>Chaetocerotaceae</taxon>
        <taxon>Chaetoceros</taxon>
    </lineage>
</organism>
<evidence type="ECO:0000313" key="2">
    <source>
        <dbReference type="EMBL" id="GFH44219.1"/>
    </source>
</evidence>
<reference evidence="2 3" key="1">
    <citation type="journal article" date="2021" name="Sci. Rep.">
        <title>The genome of the diatom Chaetoceros tenuissimus carries an ancient integrated fragment of an extant virus.</title>
        <authorList>
            <person name="Hongo Y."/>
            <person name="Kimura K."/>
            <person name="Takaki Y."/>
            <person name="Yoshida Y."/>
            <person name="Baba S."/>
            <person name="Kobayashi G."/>
            <person name="Nagasaki K."/>
            <person name="Hano T."/>
            <person name="Tomaru Y."/>
        </authorList>
    </citation>
    <scope>NUCLEOTIDE SEQUENCE [LARGE SCALE GENOMIC DNA]</scope>
    <source>
        <strain evidence="2 3">NIES-3715</strain>
    </source>
</reference>
<dbReference type="Proteomes" id="UP001054902">
    <property type="component" value="Unassembled WGS sequence"/>
</dbReference>
<feature type="region of interest" description="Disordered" evidence="1">
    <location>
        <begin position="1"/>
        <end position="43"/>
    </location>
</feature>
<sequence length="1116" mass="126159">MKQQDATTRSSSLSPKKQSGKKKRFNNRSNFSPRNRNKHKAKNSLANSIESLTALTSCTPQTNESISALIQEMESASQTLVSTFKSHKQHTRDSRIKECFLLVFQAVKIVQSTSMWNSLGEILESILLDENTTKYIPKKASILKLTEDEAKCTFPIILDTIQNDVKNLNLVYFTCLACFIQAFGHQLPIEDMKQCIIILIEILEKGNVDATRDILLDVQVHCIHCVIRIMRWKQLSVELLKMRIESKEQDRNDSDGMTTVASRLVNAIVDIINLDEYLQLTDTTWLCHMCECLAAILETMDHLEKNTPKDVYSNVEVMNAPHIIDPTQIANIYKWVYKTLQCDIQQSSTSTISTESTDATNTKEREKEMSLWWYSLGLLRTIVKHHPKVCGQYWSLFFPKQKSWPSSQSISSSPMRKTVAGIKNHVNLISILVMEDDKDKGISLSDERCIAAICCKEILDALPFHLWSKSGYLSGRIESSLAEIIATTKTQLTKQSKEEEKEALYSLAITIVTKIPYEKYTVLEKSAVVLVDQLGKNYCMFGLHGGLGLEVVVESIAECMGCKELPTGEITPLPYPTGKWIESRQSGMFMSQMFMKMSDMASHDIIEKGPQTIVQMKLFVKVIRCATWILVDESRLQAFVDLTNVLVTSDDNLLKGIAAELLSAFLTGKRTCSTKQVKEIILPMSLFETLATSFDSEDISLRRSILSTFALLDFASWMRLLDGPNNPLDKIKQMALEYSGDSNASVRSEACKALGHVMTTFMHGNKGLAHLPTRGVLHKNVNDTINVAMVAIDDTNGTVRSMALFAIGNIAYETAKFEEWSFIELLPIFPLLASTYNRLSDENEKVVNNAIRTSKHLFRLANYELRKQERIQNESNWCKITEYYLANFEAKIDRAILDVIEVSDTRTWKQRMNAKKQAWGACQACQILLQFSTSFSSIEMVVVENTLLKLVECIQYALKTNEKITSAAVSTLGSVPEEVWRSLPDDCTVRGACLSACLIKVALINLSNEIKTGLQDVMRRVLTLFDDNDVKSFLEKGDITQVNLEYLYEFMVENSMGANQFESFARVLSEFNSDFDVSIIQKFHSRAIFEARVRNKSLGSLSEVQDYIEDSDEDEL</sequence>
<proteinExistence type="predicted"/>
<keyword evidence="3" id="KW-1185">Reference proteome</keyword>
<name>A0AAD3CG04_9STRA</name>
<gene>
    <name evidence="2" type="ORF">CTEN210_00693</name>
</gene>
<evidence type="ECO:0000256" key="1">
    <source>
        <dbReference type="SAM" id="MobiDB-lite"/>
    </source>
</evidence>
<feature type="compositionally biased region" description="Polar residues" evidence="1">
    <location>
        <begin position="1"/>
        <end position="17"/>
    </location>
</feature>
<dbReference type="PANTHER" id="PTHR13366:SF0">
    <property type="entry name" value="HEAT REPEAT-CONTAINING PROTEIN 6"/>
    <property type="match status" value="1"/>
</dbReference>
<dbReference type="EMBL" id="BLLK01000019">
    <property type="protein sequence ID" value="GFH44219.1"/>
    <property type="molecule type" value="Genomic_DNA"/>
</dbReference>